<feature type="transmembrane region" description="Helical" evidence="1">
    <location>
        <begin position="69"/>
        <end position="95"/>
    </location>
</feature>
<sequence>MKEAIKKNGINFGIIIGVVSILISTLLYIIDLELMVSIWVGIIIFLVSLGIGIFAVAKSKKELGGFISFKEAFTVFFISMAISAAISNLFMYGLFNFVDPDAKAELSELVIKKTVTMMQDMGAPSDSIKETAKQLKETDNFSPLSLLKSYVGGLVFHIIIGLIVAAAMKKNKPEFEN</sequence>
<feature type="transmembrane region" description="Helical" evidence="1">
    <location>
        <begin position="36"/>
        <end position="57"/>
    </location>
</feature>
<dbReference type="InterPro" id="IPR025250">
    <property type="entry name" value="DUF4199"/>
</dbReference>
<keyword evidence="3" id="KW-1185">Reference proteome</keyword>
<evidence type="ECO:0000313" key="2">
    <source>
        <dbReference type="EMBL" id="QYJ68211.1"/>
    </source>
</evidence>
<proteinExistence type="predicted"/>
<evidence type="ECO:0000313" key="3">
    <source>
        <dbReference type="Proteomes" id="UP000825381"/>
    </source>
</evidence>
<dbReference type="Proteomes" id="UP000825381">
    <property type="component" value="Chromosome"/>
</dbReference>
<keyword evidence="1" id="KW-1133">Transmembrane helix</keyword>
<protein>
    <submittedName>
        <fullName evidence="2">DUF4199 domain-containing protein</fullName>
    </submittedName>
</protein>
<accession>A0ABX8VAZ9</accession>
<dbReference type="RefSeq" id="WP_220640554.1">
    <property type="nucleotide sequence ID" value="NZ_CP080429.1"/>
</dbReference>
<dbReference type="Pfam" id="PF13858">
    <property type="entry name" value="DUF4199"/>
    <property type="match status" value="1"/>
</dbReference>
<organism evidence="2 3">
    <name type="scientific">Flavobacterium litorale</name>
    <dbReference type="NCBI Taxonomy" id="2856519"/>
    <lineage>
        <taxon>Bacteria</taxon>
        <taxon>Pseudomonadati</taxon>
        <taxon>Bacteroidota</taxon>
        <taxon>Flavobacteriia</taxon>
        <taxon>Flavobacteriales</taxon>
        <taxon>Flavobacteriaceae</taxon>
        <taxon>Flavobacterium</taxon>
    </lineage>
</organism>
<name>A0ABX8VAZ9_9FLAO</name>
<gene>
    <name evidence="2" type="ORF">K1I41_11890</name>
</gene>
<dbReference type="EMBL" id="CP080429">
    <property type="protein sequence ID" value="QYJ68211.1"/>
    <property type="molecule type" value="Genomic_DNA"/>
</dbReference>
<feature type="transmembrane region" description="Helical" evidence="1">
    <location>
        <begin position="150"/>
        <end position="168"/>
    </location>
</feature>
<keyword evidence="1" id="KW-0472">Membrane</keyword>
<keyword evidence="1" id="KW-0812">Transmembrane</keyword>
<feature type="transmembrane region" description="Helical" evidence="1">
    <location>
        <begin position="12"/>
        <end position="30"/>
    </location>
</feature>
<evidence type="ECO:0000256" key="1">
    <source>
        <dbReference type="SAM" id="Phobius"/>
    </source>
</evidence>
<reference evidence="2 3" key="1">
    <citation type="submission" date="2021-07" db="EMBL/GenBank/DDBJ databases">
        <title>Flavobacterium WSW3-B6 sp.nov, isolated from seaweed.</title>
        <authorList>
            <person name="Muhammad N."/>
            <person name="Ho H."/>
            <person name="Lee Y.-J."/>
            <person name="Nguyen T."/>
            <person name="Ho J."/>
            <person name="Kim S.-G."/>
        </authorList>
    </citation>
    <scope>NUCLEOTIDE SEQUENCE [LARGE SCALE GENOMIC DNA]</scope>
    <source>
        <strain evidence="2 3">WSW3-B6</strain>
    </source>
</reference>